<evidence type="ECO:0000256" key="4">
    <source>
        <dbReference type="ARBA" id="ARBA00022729"/>
    </source>
</evidence>
<dbReference type="Pfam" id="PF01532">
    <property type="entry name" value="Glyco_hydro_47"/>
    <property type="match status" value="1"/>
</dbReference>
<dbReference type="EMBL" id="ML178818">
    <property type="protein sequence ID" value="TFL04695.1"/>
    <property type="molecule type" value="Genomic_DNA"/>
</dbReference>
<feature type="signal peptide" evidence="15">
    <location>
        <begin position="1"/>
        <end position="24"/>
    </location>
</feature>
<dbReference type="PANTHER" id="PTHR11742">
    <property type="entry name" value="MANNOSYL-OLIGOSACCHARIDE ALPHA-1,2-MANNOSIDASE-RELATED"/>
    <property type="match status" value="1"/>
</dbReference>
<comment type="catalytic activity">
    <reaction evidence="10">
        <text>N(4)-(alpha-D-Man-(1-&gt;2)-alpha-D-Man-(1-&gt;2)-alpha-D-Man-(1-&gt;3)-[alpha-D-Man-(1-&gt;2)-alpha-D-Man-(1-&gt;3)-[alpha-D-Man-(1-&gt;2)-alpha-D-Man-(1-&gt;6)]-alpha-D-Man-(1-&gt;6)]-beta-D-Man-(1-&gt;4)-beta-D-GlcNAc-(1-&gt;4)-beta-D-GlcNAc)-L-asparaginyl-[protein] (N-glucan mannose isomer 9A1,2,3B1,2,3) + 4 H2O = N(4)-(alpha-D-Man-(1-&gt;3)-[alpha-D-Man-(1-&gt;3)-[alpha-D-Man-(1-&gt;6)]-alpha-D-Man-(1-&gt;6)]-beta-D-Man-(1-&gt;4)-beta-D-GlcNAc-(1-&gt;4)-beta-D-GlcNAc)-L-asparaginyl-[protein] (N-glucan mannose isomer 5A1,2) + 4 beta-D-mannose</text>
        <dbReference type="Rhea" id="RHEA:56008"/>
        <dbReference type="Rhea" id="RHEA-COMP:14356"/>
        <dbReference type="Rhea" id="RHEA-COMP:14367"/>
        <dbReference type="ChEBI" id="CHEBI:15377"/>
        <dbReference type="ChEBI" id="CHEBI:28563"/>
        <dbReference type="ChEBI" id="CHEBI:59087"/>
        <dbReference type="ChEBI" id="CHEBI:139493"/>
        <dbReference type="EC" id="3.2.1.113"/>
    </reaction>
</comment>
<keyword evidence="12" id="KW-0106">Calcium</keyword>
<keyword evidence="6 13" id="KW-1015">Disulfide bond</keyword>
<evidence type="ECO:0000256" key="12">
    <source>
        <dbReference type="PIRSR" id="PIRSR601382-2"/>
    </source>
</evidence>
<feature type="active site" description="Proton donor" evidence="11">
    <location>
        <position position="125"/>
    </location>
</feature>
<evidence type="ECO:0000256" key="8">
    <source>
        <dbReference type="ARBA" id="ARBA00023295"/>
    </source>
</evidence>
<feature type="active site" description="Proton donor" evidence="11">
    <location>
        <position position="363"/>
    </location>
</feature>
<feature type="binding site" evidence="12">
    <location>
        <position position="489"/>
    </location>
    <ligand>
        <name>Ca(2+)</name>
        <dbReference type="ChEBI" id="CHEBI:29108"/>
    </ligand>
</feature>
<protein>
    <recommendedName>
        <fullName evidence="14">alpha-1,2-Mannosidase</fullName>
        <ecNumber evidence="14">3.2.1.-</ecNumber>
    </recommendedName>
</protein>
<dbReference type="InterPro" id="IPR050749">
    <property type="entry name" value="Glycosyl_Hydrolase_47"/>
</dbReference>
<dbReference type="PANTHER" id="PTHR11742:SF101">
    <property type="entry name" value="MANNOSYL-OLIGOSACCHARIDE ALPHA-1,2-MANNOSIDASE 1B"/>
    <property type="match status" value="1"/>
</dbReference>
<evidence type="ECO:0000256" key="9">
    <source>
        <dbReference type="ARBA" id="ARBA00047669"/>
    </source>
</evidence>
<dbReference type="EC" id="3.2.1.-" evidence="14"/>
<comment type="similarity">
    <text evidence="3 14">Belongs to the glycosyl hydrolase 47 family.</text>
</comment>
<dbReference type="InterPro" id="IPR012341">
    <property type="entry name" value="6hp_glycosidase-like_sf"/>
</dbReference>
<evidence type="ECO:0000256" key="7">
    <source>
        <dbReference type="ARBA" id="ARBA00023180"/>
    </source>
</evidence>
<dbReference type="STRING" id="1884261.A0A5C3QRV2"/>
<evidence type="ECO:0000256" key="6">
    <source>
        <dbReference type="ARBA" id="ARBA00023157"/>
    </source>
</evidence>
<dbReference type="InterPro" id="IPR001382">
    <property type="entry name" value="Glyco_hydro_47"/>
</dbReference>
<keyword evidence="5 14" id="KW-0378">Hydrolase</keyword>
<comment type="cofactor">
    <cofactor evidence="1 12">
        <name>Ca(2+)</name>
        <dbReference type="ChEBI" id="CHEBI:29108"/>
    </cofactor>
</comment>
<evidence type="ECO:0000256" key="15">
    <source>
        <dbReference type="SAM" id="SignalP"/>
    </source>
</evidence>
<dbReference type="GO" id="GO:0016020">
    <property type="term" value="C:membrane"/>
    <property type="evidence" value="ECO:0007669"/>
    <property type="project" value="InterPro"/>
</dbReference>
<evidence type="ECO:0000313" key="17">
    <source>
        <dbReference type="Proteomes" id="UP000305067"/>
    </source>
</evidence>
<organism evidence="16 17">
    <name type="scientific">Pterulicium gracile</name>
    <dbReference type="NCBI Taxonomy" id="1884261"/>
    <lineage>
        <taxon>Eukaryota</taxon>
        <taxon>Fungi</taxon>
        <taxon>Dikarya</taxon>
        <taxon>Basidiomycota</taxon>
        <taxon>Agaricomycotina</taxon>
        <taxon>Agaricomycetes</taxon>
        <taxon>Agaricomycetidae</taxon>
        <taxon>Agaricales</taxon>
        <taxon>Pleurotineae</taxon>
        <taxon>Pterulaceae</taxon>
        <taxon>Pterulicium</taxon>
    </lineage>
</organism>
<evidence type="ECO:0000256" key="5">
    <source>
        <dbReference type="ARBA" id="ARBA00022801"/>
    </source>
</evidence>
<evidence type="ECO:0000256" key="2">
    <source>
        <dbReference type="ARBA" id="ARBA00004922"/>
    </source>
</evidence>
<dbReference type="OrthoDB" id="8118055at2759"/>
<keyword evidence="12" id="KW-0479">Metal-binding</keyword>
<dbReference type="GO" id="GO:0005783">
    <property type="term" value="C:endoplasmic reticulum"/>
    <property type="evidence" value="ECO:0007669"/>
    <property type="project" value="TreeGrafter"/>
</dbReference>
<sequence length="549" mass="61013">MLLRVPRSLLCVVSVLYLPLSAFSARVQRSDLVLPQGASVHRDAARQIFVDSYEAYKKYAFSHDDLRPISKGFRDSRNGWGASIIDGMSTMKIMGLDDYFDEAVKFASTIDFSRSKTPDLVSVFETSIRYLGGLLSAYELSNQKHSILLDKAKQVADKLTFAWIDGNDLPYGHLNFTSQKPQITTSNIAEAGTLALEWMTLSKYTKDDQYRILGENALRKIAQLVPPLPGLAAQGLDPANGGSFVGSLVTWGGGSDSYFEYLIKYARLTNTNDHIFADTWNTAVDTSSRVLRQVSSVGQHVYLGEWENGLVHPVSSHLACFHGGNWILGGKLVGNDTVVQLGLELVDACWNTYESTATGIGPETFRWIPQGDNSAPPPDRADFYQKHGFTIGSSYYMLRPEVLESNFHAYRVTGDNKYLDRAAKAIGSFKRFLSSPDVAGYTGVSDVNNPQSQRIDAMESFWFAEVLKYLYLTFDDPAHISLDDYVFNTEAHPFRAPPALDTYGTGMLRREGADTFKTNTGPIPSVSQIPGVEEFQNLFDTSHLLREKL</sequence>
<keyword evidence="4 15" id="KW-0732">Signal</keyword>
<dbReference type="PRINTS" id="PR00747">
    <property type="entry name" value="GLYHDRLASE47"/>
</dbReference>
<feature type="active site" evidence="11">
    <location>
        <position position="401"/>
    </location>
</feature>
<reference evidence="16 17" key="1">
    <citation type="journal article" date="2019" name="Nat. Ecol. Evol.">
        <title>Megaphylogeny resolves global patterns of mushroom evolution.</title>
        <authorList>
            <person name="Varga T."/>
            <person name="Krizsan K."/>
            <person name="Foldi C."/>
            <person name="Dima B."/>
            <person name="Sanchez-Garcia M."/>
            <person name="Sanchez-Ramirez S."/>
            <person name="Szollosi G.J."/>
            <person name="Szarkandi J.G."/>
            <person name="Papp V."/>
            <person name="Albert L."/>
            <person name="Andreopoulos W."/>
            <person name="Angelini C."/>
            <person name="Antonin V."/>
            <person name="Barry K.W."/>
            <person name="Bougher N.L."/>
            <person name="Buchanan P."/>
            <person name="Buyck B."/>
            <person name="Bense V."/>
            <person name="Catcheside P."/>
            <person name="Chovatia M."/>
            <person name="Cooper J."/>
            <person name="Damon W."/>
            <person name="Desjardin D."/>
            <person name="Finy P."/>
            <person name="Geml J."/>
            <person name="Haridas S."/>
            <person name="Hughes K."/>
            <person name="Justo A."/>
            <person name="Karasinski D."/>
            <person name="Kautmanova I."/>
            <person name="Kiss B."/>
            <person name="Kocsube S."/>
            <person name="Kotiranta H."/>
            <person name="LaButti K.M."/>
            <person name="Lechner B.E."/>
            <person name="Liimatainen K."/>
            <person name="Lipzen A."/>
            <person name="Lukacs Z."/>
            <person name="Mihaltcheva S."/>
            <person name="Morgado L.N."/>
            <person name="Niskanen T."/>
            <person name="Noordeloos M.E."/>
            <person name="Ohm R.A."/>
            <person name="Ortiz-Santana B."/>
            <person name="Ovrebo C."/>
            <person name="Racz N."/>
            <person name="Riley R."/>
            <person name="Savchenko A."/>
            <person name="Shiryaev A."/>
            <person name="Soop K."/>
            <person name="Spirin V."/>
            <person name="Szebenyi C."/>
            <person name="Tomsovsky M."/>
            <person name="Tulloss R.E."/>
            <person name="Uehling J."/>
            <person name="Grigoriev I.V."/>
            <person name="Vagvolgyi C."/>
            <person name="Papp T."/>
            <person name="Martin F.M."/>
            <person name="Miettinen O."/>
            <person name="Hibbett D.S."/>
            <person name="Nagy L.G."/>
        </authorList>
    </citation>
    <scope>NUCLEOTIDE SEQUENCE [LARGE SCALE GENOMIC DNA]</scope>
    <source>
        <strain evidence="16 17">CBS 309.79</strain>
    </source>
</reference>
<feature type="chain" id="PRO_5022705398" description="alpha-1,2-Mannosidase" evidence="15">
    <location>
        <begin position="25"/>
        <end position="549"/>
    </location>
</feature>
<dbReference type="AlphaFoldDB" id="A0A5C3QRV2"/>
<feature type="disulfide bond" evidence="13">
    <location>
        <begin position="320"/>
        <end position="349"/>
    </location>
</feature>
<keyword evidence="7" id="KW-0325">Glycoprotein</keyword>
<dbReference type="SUPFAM" id="SSF48225">
    <property type="entry name" value="Seven-hairpin glycosidases"/>
    <property type="match status" value="1"/>
</dbReference>
<name>A0A5C3QRV2_9AGAR</name>
<dbReference type="GO" id="GO:0004571">
    <property type="term" value="F:mannosyl-oligosaccharide 1,2-alpha-mannosidase activity"/>
    <property type="evidence" value="ECO:0007669"/>
    <property type="project" value="UniProtKB-EC"/>
</dbReference>
<keyword evidence="17" id="KW-1185">Reference proteome</keyword>
<proteinExistence type="inferred from homology"/>
<evidence type="ECO:0000256" key="1">
    <source>
        <dbReference type="ARBA" id="ARBA00001913"/>
    </source>
</evidence>
<accession>A0A5C3QRV2</accession>
<evidence type="ECO:0000256" key="11">
    <source>
        <dbReference type="PIRSR" id="PIRSR601382-1"/>
    </source>
</evidence>
<evidence type="ECO:0000256" key="14">
    <source>
        <dbReference type="RuleBase" id="RU361193"/>
    </source>
</evidence>
<comment type="catalytic activity">
    <reaction evidence="9">
        <text>N(4)-(alpha-D-Man-(1-&gt;2)-alpha-D-Man-(1-&gt;2)-alpha-D-Man-(1-&gt;3)-[alpha-D-Man-(1-&gt;3)-[alpha-D-Man-(1-&gt;2)-alpha-D-Man-(1-&gt;6)]-alpha-D-Man-(1-&gt;6)]-beta-D-Man-(1-&gt;4)-beta-D-GlcNAc-(1-&gt;4)-beta-D-GlcNAc)-L-asparaginyl-[protein] (N-glucan mannose isomer 8A1,2,3B1,3) + 3 H2O = N(4)-(alpha-D-Man-(1-&gt;3)-[alpha-D-Man-(1-&gt;3)-[alpha-D-Man-(1-&gt;6)]-alpha-D-Man-(1-&gt;6)]-beta-D-Man-(1-&gt;4)-beta-D-GlcNAc-(1-&gt;4)-beta-D-GlcNAc)-L-asparaginyl-[protein] (N-glucan mannose isomer 5A1,2) + 3 beta-D-mannose</text>
        <dbReference type="Rhea" id="RHEA:56028"/>
        <dbReference type="Rhea" id="RHEA-COMP:14358"/>
        <dbReference type="Rhea" id="RHEA-COMP:14367"/>
        <dbReference type="ChEBI" id="CHEBI:15377"/>
        <dbReference type="ChEBI" id="CHEBI:28563"/>
        <dbReference type="ChEBI" id="CHEBI:59087"/>
        <dbReference type="ChEBI" id="CHEBI:60628"/>
        <dbReference type="EC" id="3.2.1.113"/>
    </reaction>
</comment>
<evidence type="ECO:0000256" key="10">
    <source>
        <dbReference type="ARBA" id="ARBA00048605"/>
    </source>
</evidence>
<keyword evidence="8 14" id="KW-0326">Glycosidase</keyword>
<dbReference type="Proteomes" id="UP000305067">
    <property type="component" value="Unassembled WGS sequence"/>
</dbReference>
<dbReference type="GO" id="GO:0036503">
    <property type="term" value="P:ERAD pathway"/>
    <property type="evidence" value="ECO:0007669"/>
    <property type="project" value="UniProtKB-ARBA"/>
</dbReference>
<dbReference type="FunFam" id="1.50.10.10:FF:000047">
    <property type="entry name" value="Mannosyl-oligosaccharide alpha-1,2-mannosidase"/>
    <property type="match status" value="1"/>
</dbReference>
<feature type="active site" evidence="11">
    <location>
        <position position="256"/>
    </location>
</feature>
<evidence type="ECO:0000313" key="16">
    <source>
        <dbReference type="EMBL" id="TFL04695.1"/>
    </source>
</evidence>
<evidence type="ECO:0000256" key="3">
    <source>
        <dbReference type="ARBA" id="ARBA00007658"/>
    </source>
</evidence>
<evidence type="ECO:0000256" key="13">
    <source>
        <dbReference type="PIRSR" id="PIRSR601382-3"/>
    </source>
</evidence>
<dbReference type="GO" id="GO:0005975">
    <property type="term" value="P:carbohydrate metabolic process"/>
    <property type="evidence" value="ECO:0007669"/>
    <property type="project" value="InterPro"/>
</dbReference>
<dbReference type="InterPro" id="IPR036026">
    <property type="entry name" value="Seven-hairpin_glycosidases"/>
</dbReference>
<dbReference type="Gene3D" id="1.50.10.10">
    <property type="match status" value="1"/>
</dbReference>
<comment type="pathway">
    <text evidence="2">Protein modification; protein glycosylation.</text>
</comment>
<dbReference type="GO" id="GO:0005509">
    <property type="term" value="F:calcium ion binding"/>
    <property type="evidence" value="ECO:0007669"/>
    <property type="project" value="InterPro"/>
</dbReference>
<gene>
    <name evidence="16" type="ORF">BDV98DRAFT_602121</name>
</gene>